<keyword evidence="2" id="KW-1185">Reference proteome</keyword>
<accession>A0ACC2T229</accession>
<evidence type="ECO:0000313" key="2">
    <source>
        <dbReference type="Proteomes" id="UP001165960"/>
    </source>
</evidence>
<sequence>MGRQEEEASQACKERNSSSAGAYFNVVCIIAGTGTLNLPEAIGKSGWVGIVLILVSAVFALYSGNLLIECLYATEDRMETFPDVGEAAFGRAGRIVVQVFSYALMLGVAAVFIMLIALGGQNLGPRLFGVALADQHWVMISGLLVMIPYVLFRNMREVGFLSIFGALATLVVIVVVIFIGFLKPPSYTPVHKGVILEGLAPALATISFSFGGNVVYPHVEASMRNPHMWRRMLLMAISTIAAMYLVIGVVGYWVYGSAVKAPITNSLHEGIPAQMATLFITLHVIAAAPILLCSFSLEMEAAFNMHRLSPIKEHLARYISRILLVAILTVIVMYVKSFGALMTLVGALANCMIVYVLPIACHLKLKGVKSKPFYELGFILLILVVAAYAGFLGTRDAIMELTR</sequence>
<dbReference type="Proteomes" id="UP001165960">
    <property type="component" value="Unassembled WGS sequence"/>
</dbReference>
<evidence type="ECO:0000313" key="1">
    <source>
        <dbReference type="EMBL" id="KAJ9068496.1"/>
    </source>
</evidence>
<proteinExistence type="predicted"/>
<reference evidence="1" key="1">
    <citation type="submission" date="2022-04" db="EMBL/GenBank/DDBJ databases">
        <title>Genome of the entomopathogenic fungus Entomophthora muscae.</title>
        <authorList>
            <person name="Elya C."/>
            <person name="Lovett B.R."/>
            <person name="Lee E."/>
            <person name="Macias A.M."/>
            <person name="Hajek A.E."/>
            <person name="De Bivort B.L."/>
            <person name="Kasson M.T."/>
            <person name="De Fine Licht H.H."/>
            <person name="Stajich J.E."/>
        </authorList>
    </citation>
    <scope>NUCLEOTIDE SEQUENCE</scope>
    <source>
        <strain evidence="1">Berkeley</strain>
    </source>
</reference>
<organism evidence="1 2">
    <name type="scientific">Entomophthora muscae</name>
    <dbReference type="NCBI Taxonomy" id="34485"/>
    <lineage>
        <taxon>Eukaryota</taxon>
        <taxon>Fungi</taxon>
        <taxon>Fungi incertae sedis</taxon>
        <taxon>Zoopagomycota</taxon>
        <taxon>Entomophthoromycotina</taxon>
        <taxon>Entomophthoromycetes</taxon>
        <taxon>Entomophthorales</taxon>
        <taxon>Entomophthoraceae</taxon>
        <taxon>Entomophthora</taxon>
    </lineage>
</organism>
<comment type="caution">
    <text evidence="1">The sequence shown here is derived from an EMBL/GenBank/DDBJ whole genome shotgun (WGS) entry which is preliminary data.</text>
</comment>
<dbReference type="EMBL" id="QTSX02003726">
    <property type="protein sequence ID" value="KAJ9068496.1"/>
    <property type="molecule type" value="Genomic_DNA"/>
</dbReference>
<gene>
    <name evidence="1" type="ORF">DSO57_1028090</name>
</gene>
<name>A0ACC2T229_9FUNG</name>
<protein>
    <submittedName>
        <fullName evidence="1">Uncharacterized protein</fullName>
    </submittedName>
</protein>